<evidence type="ECO:0000313" key="2">
    <source>
        <dbReference type="EMBL" id="CAB4634621.1"/>
    </source>
</evidence>
<dbReference type="PANTHER" id="PTHR31302:SF20">
    <property type="entry name" value="CONSERVED PROTEIN"/>
    <property type="match status" value="1"/>
</dbReference>
<dbReference type="InterPro" id="IPR051158">
    <property type="entry name" value="Metallophosphoesterase_sf"/>
</dbReference>
<dbReference type="GO" id="GO:0008758">
    <property type="term" value="F:UDP-2,3-diacylglucosamine hydrolase activity"/>
    <property type="evidence" value="ECO:0007669"/>
    <property type="project" value="TreeGrafter"/>
</dbReference>
<dbReference type="GO" id="GO:0009245">
    <property type="term" value="P:lipid A biosynthetic process"/>
    <property type="evidence" value="ECO:0007669"/>
    <property type="project" value="TreeGrafter"/>
</dbReference>
<sequence>MILVWLLIGLASLGVLAAIWGIGIERHLFVIRRESVRVLPSGSQPLTVLHIGDLHIAPWQKRKLAWITKLGELSPDLVVNTGDNLGHAAAIGPTLTALKPLLERTGVFVNGSNDYYAPVARNPLVYLKKPSERSEGQALETSRLVGGFTSAGWLDLNNRQGRAVIKGTSINFVGVDDAHDGLDDLSKMPTADALTSGADLVIGVSHAPYLRVIDAMGEAGVDLLFAGHTHGGQVCVPGIGALVTNCDLPRKNAKGLSSWNVSGKTLILNVVAGLGHSIYAPVRFACRPEVRLLTLLPKN</sequence>
<dbReference type="SUPFAM" id="SSF56300">
    <property type="entry name" value="Metallo-dependent phosphatases"/>
    <property type="match status" value="1"/>
</dbReference>
<dbReference type="InterPro" id="IPR004843">
    <property type="entry name" value="Calcineurin-like_PHP"/>
</dbReference>
<organism evidence="2">
    <name type="scientific">freshwater metagenome</name>
    <dbReference type="NCBI Taxonomy" id="449393"/>
    <lineage>
        <taxon>unclassified sequences</taxon>
        <taxon>metagenomes</taxon>
        <taxon>ecological metagenomes</taxon>
    </lineage>
</organism>
<evidence type="ECO:0000259" key="1">
    <source>
        <dbReference type="Pfam" id="PF00149"/>
    </source>
</evidence>
<dbReference type="Gene3D" id="3.60.21.10">
    <property type="match status" value="1"/>
</dbReference>
<feature type="domain" description="Calcineurin-like phosphoesterase" evidence="1">
    <location>
        <begin position="47"/>
        <end position="231"/>
    </location>
</feature>
<dbReference type="InterPro" id="IPR029052">
    <property type="entry name" value="Metallo-depent_PP-like"/>
</dbReference>
<dbReference type="EMBL" id="CAEZVN010000066">
    <property type="protein sequence ID" value="CAB4634621.1"/>
    <property type="molecule type" value="Genomic_DNA"/>
</dbReference>
<dbReference type="PANTHER" id="PTHR31302">
    <property type="entry name" value="TRANSMEMBRANE PROTEIN WITH METALLOPHOSPHOESTERASE DOMAIN-RELATED"/>
    <property type="match status" value="1"/>
</dbReference>
<dbReference type="GO" id="GO:0016020">
    <property type="term" value="C:membrane"/>
    <property type="evidence" value="ECO:0007669"/>
    <property type="project" value="GOC"/>
</dbReference>
<reference evidence="2" key="1">
    <citation type="submission" date="2020-05" db="EMBL/GenBank/DDBJ databases">
        <authorList>
            <person name="Chiriac C."/>
            <person name="Salcher M."/>
            <person name="Ghai R."/>
            <person name="Kavagutti S V."/>
        </authorList>
    </citation>
    <scope>NUCLEOTIDE SEQUENCE</scope>
</reference>
<proteinExistence type="predicted"/>
<gene>
    <name evidence="2" type="ORF">UFOPK2001_00755</name>
</gene>
<dbReference type="Pfam" id="PF00149">
    <property type="entry name" value="Metallophos"/>
    <property type="match status" value="1"/>
</dbReference>
<protein>
    <submittedName>
        <fullName evidence="2">Unannotated protein</fullName>
    </submittedName>
</protein>
<dbReference type="AlphaFoldDB" id="A0A6J6JC00"/>
<accession>A0A6J6JC00</accession>
<name>A0A6J6JC00_9ZZZZ</name>